<evidence type="ECO:0000313" key="5">
    <source>
        <dbReference type="Proteomes" id="UP001629246"/>
    </source>
</evidence>
<accession>A0ABW9A7S8</accession>
<comment type="caution">
    <text evidence="4">The sequence shown here is derived from an EMBL/GenBank/DDBJ whole genome shotgun (WGS) entry which is preliminary data.</text>
</comment>
<evidence type="ECO:0000256" key="1">
    <source>
        <dbReference type="SAM" id="MobiDB-lite"/>
    </source>
</evidence>
<reference evidence="4 5" key="1">
    <citation type="journal article" date="2024" name="Chem. Sci.">
        <title>Discovery of megapolipeptins by genome mining of a Burkholderiales bacteria collection.</title>
        <authorList>
            <person name="Paulo B.S."/>
            <person name="Recchia M.J.J."/>
            <person name="Lee S."/>
            <person name="Fergusson C.H."/>
            <person name="Romanowski S.B."/>
            <person name="Hernandez A."/>
            <person name="Krull N."/>
            <person name="Liu D.Y."/>
            <person name="Cavanagh H."/>
            <person name="Bos A."/>
            <person name="Gray C.A."/>
            <person name="Murphy B.T."/>
            <person name="Linington R.G."/>
            <person name="Eustaquio A.S."/>
        </authorList>
    </citation>
    <scope>NUCLEOTIDE SEQUENCE [LARGE SCALE GENOMIC DNA]</scope>
    <source>
        <strain evidence="4 5">RL21-008-BIB-A</strain>
    </source>
</reference>
<evidence type="ECO:0000259" key="3">
    <source>
        <dbReference type="Pfam" id="PF22622"/>
    </source>
</evidence>
<dbReference type="PANTHER" id="PTHR13078">
    <property type="entry name" value="PEROXISOMAL MULTIFUNCTIONAL ENZYME TYPE 2-RELATED"/>
    <property type="match status" value="1"/>
</dbReference>
<feature type="region of interest" description="Disordered" evidence="1">
    <location>
        <begin position="146"/>
        <end position="174"/>
    </location>
</feature>
<dbReference type="InterPro" id="IPR029069">
    <property type="entry name" value="HotDog_dom_sf"/>
</dbReference>
<dbReference type="InterPro" id="IPR002539">
    <property type="entry name" value="MaoC-like_dom"/>
</dbReference>
<dbReference type="PANTHER" id="PTHR13078:SF56">
    <property type="entry name" value="PEROXISOMAL MULTIFUNCTIONAL ENZYME TYPE 2"/>
    <property type="match status" value="1"/>
</dbReference>
<dbReference type="Gene3D" id="3.10.129.10">
    <property type="entry name" value="Hotdog Thioesterase"/>
    <property type="match status" value="1"/>
</dbReference>
<organism evidence="4 5">
    <name type="scientific">Herbaspirillum lusitanum</name>
    <dbReference type="NCBI Taxonomy" id="213312"/>
    <lineage>
        <taxon>Bacteria</taxon>
        <taxon>Pseudomonadati</taxon>
        <taxon>Pseudomonadota</taxon>
        <taxon>Betaproteobacteria</taxon>
        <taxon>Burkholderiales</taxon>
        <taxon>Oxalobacteraceae</taxon>
        <taxon>Herbaspirillum</taxon>
    </lineage>
</organism>
<evidence type="ECO:0000259" key="2">
    <source>
        <dbReference type="Pfam" id="PF01575"/>
    </source>
</evidence>
<feature type="domain" description="MaoC-like" evidence="2">
    <location>
        <begin position="168"/>
        <end position="282"/>
    </location>
</feature>
<proteinExistence type="predicted"/>
<dbReference type="RefSeq" id="WP_408156818.1">
    <property type="nucleotide sequence ID" value="NZ_JAQQFM010000003.1"/>
</dbReference>
<name>A0ABW9A7S8_9BURK</name>
<dbReference type="CDD" id="cd03448">
    <property type="entry name" value="HDE_HSD"/>
    <property type="match status" value="1"/>
</dbReference>
<evidence type="ECO:0000313" key="4">
    <source>
        <dbReference type="EMBL" id="MFL9924314.1"/>
    </source>
</evidence>
<feature type="domain" description="Peroxisomal multifunctional enzyme type 2-like N-terminal" evidence="3">
    <location>
        <begin position="19"/>
        <end position="146"/>
    </location>
</feature>
<keyword evidence="5" id="KW-1185">Reference proteome</keyword>
<gene>
    <name evidence="4" type="ORF">PQR62_08565</name>
</gene>
<dbReference type="InterPro" id="IPR054357">
    <property type="entry name" value="MFE-2_N"/>
</dbReference>
<dbReference type="Proteomes" id="UP001629246">
    <property type="component" value="Unassembled WGS sequence"/>
</dbReference>
<dbReference type="SUPFAM" id="SSF54637">
    <property type="entry name" value="Thioesterase/thiol ester dehydrase-isomerase"/>
    <property type="match status" value="2"/>
</dbReference>
<dbReference type="Pfam" id="PF22622">
    <property type="entry name" value="MFE-2_hydrat-2_N"/>
    <property type="match status" value="1"/>
</dbReference>
<dbReference type="EMBL" id="JAQQFM010000003">
    <property type="protein sequence ID" value="MFL9924314.1"/>
    <property type="molecule type" value="Genomic_DNA"/>
</dbReference>
<sequence length="291" mass="31823">MAIDYHTLKNWNFPVLEHSYDADDSMLYALGVGVGADPTSAGQLQFVYEQNLKALPCMAVILAHPGLWMGVPEAGVNLLKVVHGEQKLSLHRPLPAVGCVTGHSRVIAVVDKGRDKGALLVVQREIRDKLSGELLATAEQTSFCRGDGGFSELGQPSDEAPASDNRPLPERAPDLICDLPTRPEAALIYRLSADRNPLHADPETAQKAGFPKPILHGLATYGVACHALLQACCDYRPERLRSLATRFSAPVYPGETIRTEIWREGKRLRFQSRALERDKIVLSNGSAEIDD</sequence>
<protein>
    <submittedName>
        <fullName evidence="4">MaoC/PaaZ C-terminal domain-containing protein</fullName>
    </submittedName>
</protein>
<dbReference type="Pfam" id="PF01575">
    <property type="entry name" value="MaoC_dehydratas"/>
    <property type="match status" value="1"/>
</dbReference>